<proteinExistence type="predicted"/>
<dbReference type="Proteomes" id="UP000669179">
    <property type="component" value="Unassembled WGS sequence"/>
</dbReference>
<reference evidence="2" key="1">
    <citation type="submission" date="2021-03" db="EMBL/GenBank/DDBJ databases">
        <authorList>
            <person name="Kanchanasin P."/>
            <person name="Saeng-In P."/>
            <person name="Phongsopitanun W."/>
            <person name="Yuki M."/>
            <person name="Kudo T."/>
            <person name="Ohkuma M."/>
            <person name="Tanasupawat S."/>
        </authorList>
    </citation>
    <scope>NUCLEOTIDE SEQUENCE</scope>
    <source>
        <strain evidence="2">GKU 128</strain>
    </source>
</reference>
<accession>A0A939PA11</accession>
<dbReference type="GO" id="GO:0003700">
    <property type="term" value="F:DNA-binding transcription factor activity"/>
    <property type="evidence" value="ECO:0007669"/>
    <property type="project" value="InterPro"/>
</dbReference>
<evidence type="ECO:0000313" key="3">
    <source>
        <dbReference type="Proteomes" id="UP000669179"/>
    </source>
</evidence>
<gene>
    <name evidence="2" type="ORF">J4573_03460</name>
</gene>
<dbReference type="GO" id="GO:0006950">
    <property type="term" value="P:response to stress"/>
    <property type="evidence" value="ECO:0007669"/>
    <property type="project" value="TreeGrafter"/>
</dbReference>
<dbReference type="AlphaFoldDB" id="A0A939PA11"/>
<dbReference type="PANTHER" id="PTHR33164:SF43">
    <property type="entry name" value="HTH-TYPE TRANSCRIPTIONAL REPRESSOR YETL"/>
    <property type="match status" value="1"/>
</dbReference>
<dbReference type="EMBL" id="JAGEOJ010000001">
    <property type="protein sequence ID" value="MBO2446133.1"/>
    <property type="molecule type" value="Genomic_DNA"/>
</dbReference>
<dbReference type="InterPro" id="IPR000835">
    <property type="entry name" value="HTH_MarR-typ"/>
</dbReference>
<feature type="domain" description="HTH marR-type" evidence="1">
    <location>
        <begin position="11"/>
        <end position="143"/>
    </location>
</feature>
<keyword evidence="3" id="KW-1185">Reference proteome</keyword>
<evidence type="ECO:0000259" key="1">
    <source>
        <dbReference type="PROSITE" id="PS50995"/>
    </source>
</evidence>
<sequence>MVGVVNDVKLPETLAFRLGTVGAVVADRFAERIAAHDLKPKHAGLLTALSAGEVASQQDLAARLGVAPSLVVALADHLEGLGAIERVRDPRDRRRQVLTLTGHGRELLQACGEAARSLDEEITAGLSAAQRKALQAALGVLAAEAGRR</sequence>
<dbReference type="Pfam" id="PF12802">
    <property type="entry name" value="MarR_2"/>
    <property type="match status" value="1"/>
</dbReference>
<dbReference type="InterPro" id="IPR039422">
    <property type="entry name" value="MarR/SlyA-like"/>
</dbReference>
<name>A0A939PA11_9ACTN</name>
<dbReference type="PROSITE" id="PS50995">
    <property type="entry name" value="HTH_MARR_2"/>
    <property type="match status" value="1"/>
</dbReference>
<dbReference type="SMART" id="SM00347">
    <property type="entry name" value="HTH_MARR"/>
    <property type="match status" value="1"/>
</dbReference>
<dbReference type="PRINTS" id="PR00598">
    <property type="entry name" value="HTHMARR"/>
</dbReference>
<comment type="caution">
    <text evidence="2">The sequence shown here is derived from an EMBL/GenBank/DDBJ whole genome shotgun (WGS) entry which is preliminary data.</text>
</comment>
<dbReference type="InterPro" id="IPR036390">
    <property type="entry name" value="WH_DNA-bd_sf"/>
</dbReference>
<dbReference type="Gene3D" id="1.10.10.10">
    <property type="entry name" value="Winged helix-like DNA-binding domain superfamily/Winged helix DNA-binding domain"/>
    <property type="match status" value="1"/>
</dbReference>
<dbReference type="InterPro" id="IPR036388">
    <property type="entry name" value="WH-like_DNA-bd_sf"/>
</dbReference>
<dbReference type="SUPFAM" id="SSF46785">
    <property type="entry name" value="Winged helix' DNA-binding domain"/>
    <property type="match status" value="1"/>
</dbReference>
<evidence type="ECO:0000313" key="2">
    <source>
        <dbReference type="EMBL" id="MBO2446133.1"/>
    </source>
</evidence>
<protein>
    <submittedName>
        <fullName evidence="2">Winged helix-turn-helix transcriptional regulator</fullName>
    </submittedName>
</protein>
<organism evidence="2 3">
    <name type="scientific">Actinomadura barringtoniae</name>
    <dbReference type="NCBI Taxonomy" id="1427535"/>
    <lineage>
        <taxon>Bacteria</taxon>
        <taxon>Bacillati</taxon>
        <taxon>Actinomycetota</taxon>
        <taxon>Actinomycetes</taxon>
        <taxon>Streptosporangiales</taxon>
        <taxon>Thermomonosporaceae</taxon>
        <taxon>Actinomadura</taxon>
    </lineage>
</organism>
<dbReference type="PANTHER" id="PTHR33164">
    <property type="entry name" value="TRANSCRIPTIONAL REGULATOR, MARR FAMILY"/>
    <property type="match status" value="1"/>
</dbReference>